<name>A0A0K1RXT2_9CHRO</name>
<dbReference type="EMBL" id="CP011339">
    <property type="protein sequence ID" value="AKV66605.1"/>
    <property type="molecule type" value="Genomic_DNA"/>
</dbReference>
<evidence type="ECO:0000313" key="3">
    <source>
        <dbReference type="Proteomes" id="UP000068167"/>
    </source>
</evidence>
<dbReference type="PROSITE" id="PS51688">
    <property type="entry name" value="ICA"/>
    <property type="match status" value="1"/>
</dbReference>
<reference evidence="2 3" key="1">
    <citation type="journal article" date="2016" name="Stand. Genomic Sci.">
        <title>Complete genome sequence and genomic characterization of Microcystis panniformis FACHB 1757 by third-generation sequencing.</title>
        <authorList>
            <person name="Zhang J.Y."/>
            <person name="Guan R."/>
            <person name="Zhang H.J."/>
            <person name="Li H."/>
            <person name="Xiao P."/>
            <person name="Yu G.L."/>
            <person name="Du L."/>
            <person name="Cao D.M."/>
            <person name="Zhu B.C."/>
            <person name="Li R.H."/>
            <person name="Lu Z.H."/>
        </authorList>
    </citation>
    <scope>NUCLEOTIDE SEQUENCE [LARGE SCALE GENOMIC DNA]</scope>
    <source>
        <strain evidence="2 3">FACHB-1757</strain>
    </source>
</reference>
<evidence type="ECO:0000313" key="2">
    <source>
        <dbReference type="EMBL" id="AKV66605.1"/>
    </source>
</evidence>
<dbReference type="RefSeq" id="WP_128575149.1">
    <property type="nucleotide sequence ID" value="NZ_CP011339.1"/>
</dbReference>
<dbReference type="Proteomes" id="UP000068167">
    <property type="component" value="Chromosome"/>
</dbReference>
<sequence length="142" mass="16316">MTEFILITGDKAMFNPTFGQAIVTVYPQAVSTYVDTVPDILEFAIIEENWVTLNNHNLKIGDKVKIFWNDNDSQLFTVEDIKTDKFKISLNYTGDIFVYGREVDDFHVVDYDALSMLHISATQELYKIIKKLEGKINEKINA</sequence>
<dbReference type="KEGG" id="mpk:VL20_1436"/>
<dbReference type="AlphaFoldDB" id="A0A0K1RXT2"/>
<keyword evidence="3" id="KW-1185">Reference proteome</keyword>
<protein>
    <recommendedName>
        <fullName evidence="1">Peptidase S74 domain-containing protein</fullName>
    </recommendedName>
</protein>
<accession>A0A0K1RXT2</accession>
<evidence type="ECO:0000259" key="1">
    <source>
        <dbReference type="PROSITE" id="PS51688"/>
    </source>
</evidence>
<proteinExistence type="predicted"/>
<feature type="domain" description="Peptidase S74" evidence="1">
    <location>
        <begin position="1"/>
        <end position="136"/>
    </location>
</feature>
<organism evidence="2 3">
    <name type="scientific">Microcystis panniformis FACHB-1757</name>
    <dbReference type="NCBI Taxonomy" id="1638788"/>
    <lineage>
        <taxon>Bacteria</taxon>
        <taxon>Bacillati</taxon>
        <taxon>Cyanobacteriota</taxon>
        <taxon>Cyanophyceae</taxon>
        <taxon>Oscillatoriophycideae</taxon>
        <taxon>Chroococcales</taxon>
        <taxon>Microcystaceae</taxon>
        <taxon>Microcystis</taxon>
    </lineage>
</organism>
<dbReference type="InterPro" id="IPR030392">
    <property type="entry name" value="S74_ICA"/>
</dbReference>
<dbReference type="PATRIC" id="fig|1638788.3.peg.1439"/>
<gene>
    <name evidence="2" type="ORF">VL20_1436</name>
</gene>